<evidence type="ECO:0000313" key="3">
    <source>
        <dbReference type="EMBL" id="NNF08301.1"/>
    </source>
</evidence>
<feature type="region of interest" description="Disordered" evidence="1">
    <location>
        <begin position="27"/>
        <end position="48"/>
    </location>
</feature>
<protein>
    <recommendedName>
        <fullName evidence="5">Lipocalin-like domain-containing protein</fullName>
    </recommendedName>
</protein>
<dbReference type="Proteomes" id="UP000547674">
    <property type="component" value="Unassembled WGS sequence"/>
</dbReference>
<name>A0A7Y2H3Q2_UNCEI</name>
<dbReference type="AlphaFoldDB" id="A0A7Y2H3Q2"/>
<keyword evidence="2" id="KW-0732">Signal</keyword>
<sequence length="160" mass="17651">MTHRKSLFSYLVLLLCSIALMGCPESDSVSNPDGNGNGNEDEGKPPTEMLGVWKFQSATVNGNPVDLSDLMEWVPMAVRAEIQILENGAYVYQEVNTQGGQLWWEAGFVYVEGGEIDVNIQQDGDGARMETVFFTYTLSNGIFTLTENDEGDIVVLVMTR</sequence>
<accession>A0A7Y2H3Q2</accession>
<proteinExistence type="predicted"/>
<organism evidence="3 4">
    <name type="scientific">Eiseniibacteriota bacterium</name>
    <dbReference type="NCBI Taxonomy" id="2212470"/>
    <lineage>
        <taxon>Bacteria</taxon>
        <taxon>Candidatus Eiseniibacteriota</taxon>
    </lineage>
</organism>
<feature type="signal peptide" evidence="2">
    <location>
        <begin position="1"/>
        <end position="21"/>
    </location>
</feature>
<dbReference type="EMBL" id="JABDJR010000649">
    <property type="protein sequence ID" value="NNF08301.1"/>
    <property type="molecule type" value="Genomic_DNA"/>
</dbReference>
<dbReference type="PROSITE" id="PS51257">
    <property type="entry name" value="PROKAR_LIPOPROTEIN"/>
    <property type="match status" value="1"/>
</dbReference>
<evidence type="ECO:0000313" key="4">
    <source>
        <dbReference type="Proteomes" id="UP000547674"/>
    </source>
</evidence>
<gene>
    <name evidence="3" type="ORF">HKN21_16180</name>
</gene>
<reference evidence="3 4" key="1">
    <citation type="submission" date="2020-03" db="EMBL/GenBank/DDBJ databases">
        <title>Metabolic flexibility allows generalist bacteria to become dominant in a frequently disturbed ecosystem.</title>
        <authorList>
            <person name="Chen Y.-J."/>
            <person name="Leung P.M."/>
            <person name="Bay S.K."/>
            <person name="Hugenholtz P."/>
            <person name="Kessler A.J."/>
            <person name="Shelley G."/>
            <person name="Waite D.W."/>
            <person name="Cook P.L."/>
            <person name="Greening C."/>
        </authorList>
    </citation>
    <scope>NUCLEOTIDE SEQUENCE [LARGE SCALE GENOMIC DNA]</scope>
    <source>
        <strain evidence="3">SS_bin_28</strain>
    </source>
</reference>
<comment type="caution">
    <text evidence="3">The sequence shown here is derived from an EMBL/GenBank/DDBJ whole genome shotgun (WGS) entry which is preliminary data.</text>
</comment>
<evidence type="ECO:0000256" key="1">
    <source>
        <dbReference type="SAM" id="MobiDB-lite"/>
    </source>
</evidence>
<feature type="chain" id="PRO_5031384765" description="Lipocalin-like domain-containing protein" evidence="2">
    <location>
        <begin position="22"/>
        <end position="160"/>
    </location>
</feature>
<evidence type="ECO:0000256" key="2">
    <source>
        <dbReference type="SAM" id="SignalP"/>
    </source>
</evidence>
<evidence type="ECO:0008006" key="5">
    <source>
        <dbReference type="Google" id="ProtNLM"/>
    </source>
</evidence>